<feature type="transmembrane region" description="Helical" evidence="2">
    <location>
        <begin position="785"/>
        <end position="803"/>
    </location>
</feature>
<name>A0A364NHL1_STELY</name>
<evidence type="ECO:0000256" key="2">
    <source>
        <dbReference type="SAM" id="Phobius"/>
    </source>
</evidence>
<gene>
    <name evidence="3" type="ORF">DDE83_000160</name>
</gene>
<feature type="compositionally biased region" description="Polar residues" evidence="1">
    <location>
        <begin position="1"/>
        <end position="13"/>
    </location>
</feature>
<accession>A0A364NHL1</accession>
<keyword evidence="2" id="KW-0812">Transmembrane</keyword>
<keyword evidence="4" id="KW-1185">Reference proteome</keyword>
<evidence type="ECO:0000313" key="3">
    <source>
        <dbReference type="EMBL" id="RAR16591.1"/>
    </source>
</evidence>
<feature type="region of interest" description="Disordered" evidence="1">
    <location>
        <begin position="611"/>
        <end position="630"/>
    </location>
</feature>
<dbReference type="EMBL" id="QGDH01000002">
    <property type="protein sequence ID" value="RAR16591.1"/>
    <property type="molecule type" value="Genomic_DNA"/>
</dbReference>
<feature type="region of interest" description="Disordered" evidence="1">
    <location>
        <begin position="1"/>
        <end position="119"/>
    </location>
</feature>
<feature type="compositionally biased region" description="Low complexity" evidence="1">
    <location>
        <begin position="14"/>
        <end position="31"/>
    </location>
</feature>
<feature type="compositionally biased region" description="Polar residues" evidence="1">
    <location>
        <begin position="449"/>
        <end position="458"/>
    </location>
</feature>
<reference evidence="4" key="1">
    <citation type="submission" date="2018-05" db="EMBL/GenBank/DDBJ databases">
        <title>Draft genome sequence of Stemphylium lycopersici strain CIDEFI 213.</title>
        <authorList>
            <person name="Medina R."/>
            <person name="Franco M.E.E."/>
            <person name="Lucentini C.G."/>
            <person name="Saparrat M.C.N."/>
            <person name="Balatti P.A."/>
        </authorList>
    </citation>
    <scope>NUCLEOTIDE SEQUENCE [LARGE SCALE GENOMIC DNA]</scope>
    <source>
        <strain evidence="4">CIDEFI 213</strain>
    </source>
</reference>
<feature type="region of interest" description="Disordered" evidence="1">
    <location>
        <begin position="276"/>
        <end position="318"/>
    </location>
</feature>
<feature type="transmembrane region" description="Helical" evidence="2">
    <location>
        <begin position="706"/>
        <end position="723"/>
    </location>
</feature>
<feature type="compositionally biased region" description="Gly residues" evidence="1">
    <location>
        <begin position="921"/>
        <end position="930"/>
    </location>
</feature>
<feature type="region of interest" description="Disordered" evidence="1">
    <location>
        <begin position="913"/>
        <end position="964"/>
    </location>
</feature>
<sequence length="964" mass="107602">MSHTPTSRPSSFKTPQRPSTPDSTPSTLSRSGCYAVAPKSEYLRNALQARRAQTTPTPAPQDVKPIPPPSPKPIQLKTTRTSPDEFDEFALSEEQTTPVSPIRRKRPNDVGPPPTKTNRELTAEMERLKDTLITTNMRVELLKKDNKKLQHNLTEAKEQIERLEPFEDETYELRAENQQLKMKMEEMDEEMANLKEINEDQRKMNEELTDIASESAAHWSAHESAIDEAAEYIIKMEEEKDLLSKELKQLKERVMAIESNSPCSTLIDSPDKFPSRMYSIDESRPSTSHFDSDYYSQPASPQTKQSRESIDSFSPSERSKKFLDLTEERRRSAKELVHRLSVASLKALRDAPLSPAQQSPHVSTMYQQHIPTIIEDERSETPRNTKRHHKEHQALPPSLLDAAEISPPRPHTVAPHAPAPQQDGLRGLYRPNRSSTSRTSNELRSSSSQISRPTNPATFTDRPHSTIETSHRVSSGGSGNNRNSGSFSDRLSRRFPRHRQSQSDMDLRSGDSTQPIPLALVSPEWDKKAPNASPPISNASEVDLTTEIDPREDKERWWRSMDRLNLSQVITLSQQHLNATQRANPGTANQDGQSSQLDAIDPEFQALRTDNNTIRKPPNAPVPVLDDAPSPMFDDTPYSEFGKDFLFNPNESEEDFMRKARRLANEQLWHLRAPVPPPAHSSSARTGTCESDQPSMISSGFTNAPVSQFLVFGTVICALLATITDTRYYLHIQVVPHIWGYGQFWRFATWQSFLLSTLPYTTLLPPLILTFILRPLTFGALNHLPAGPTPLLFALLANYYAAVPYTYRYKISPWASSSSTNTSSPSSSSTQSISALWSRSLTLTSKSLSYLPPLQLALSQFPGSLLAAAVGWGVGTAYRRDVLPGATRWRVPGWVVGEESTKRGFEGLRARLDAEREREGGGGSGSGDGLATGILAGETGQAQQARQRRTLGDVVAEQFRGTRG</sequence>
<feature type="compositionally biased region" description="Low complexity" evidence="1">
    <location>
        <begin position="430"/>
        <end position="448"/>
    </location>
</feature>
<feature type="compositionally biased region" description="Basic and acidic residues" evidence="1">
    <location>
        <begin position="461"/>
        <end position="471"/>
    </location>
</feature>
<evidence type="ECO:0000256" key="1">
    <source>
        <dbReference type="SAM" id="MobiDB-lite"/>
    </source>
</evidence>
<dbReference type="STRING" id="183478.A0A364NHL1"/>
<feature type="transmembrane region" description="Helical" evidence="2">
    <location>
        <begin position="753"/>
        <end position="773"/>
    </location>
</feature>
<keyword evidence="2" id="KW-1133">Transmembrane helix</keyword>
<organism evidence="3 4">
    <name type="scientific">Stemphylium lycopersici</name>
    <name type="common">Tomato gray leaf spot disease fungus</name>
    <name type="synonym">Thyrospora lycopersici</name>
    <dbReference type="NCBI Taxonomy" id="183478"/>
    <lineage>
        <taxon>Eukaryota</taxon>
        <taxon>Fungi</taxon>
        <taxon>Dikarya</taxon>
        <taxon>Ascomycota</taxon>
        <taxon>Pezizomycotina</taxon>
        <taxon>Dothideomycetes</taxon>
        <taxon>Pleosporomycetidae</taxon>
        <taxon>Pleosporales</taxon>
        <taxon>Pleosporineae</taxon>
        <taxon>Pleosporaceae</taxon>
        <taxon>Stemphylium</taxon>
    </lineage>
</organism>
<evidence type="ECO:0000313" key="4">
    <source>
        <dbReference type="Proteomes" id="UP000249619"/>
    </source>
</evidence>
<dbReference type="OrthoDB" id="10251744at2759"/>
<keyword evidence="2" id="KW-0472">Membrane</keyword>
<comment type="caution">
    <text evidence="3">The sequence shown here is derived from an EMBL/GenBank/DDBJ whole genome shotgun (WGS) entry which is preliminary data.</text>
</comment>
<proteinExistence type="predicted"/>
<dbReference type="AlphaFoldDB" id="A0A364NHL1"/>
<dbReference type="Proteomes" id="UP000249619">
    <property type="component" value="Unassembled WGS sequence"/>
</dbReference>
<feature type="region of interest" description="Disordered" evidence="1">
    <location>
        <begin position="374"/>
        <end position="548"/>
    </location>
</feature>
<protein>
    <submittedName>
        <fullName evidence="3">Uncharacterized protein</fullName>
    </submittedName>
</protein>
<feature type="compositionally biased region" description="Polar residues" evidence="1">
    <location>
        <begin position="285"/>
        <end position="304"/>
    </location>
</feature>